<dbReference type="GO" id="GO:0046872">
    <property type="term" value="F:metal ion binding"/>
    <property type="evidence" value="ECO:0007669"/>
    <property type="project" value="UniProtKB-KW"/>
</dbReference>
<feature type="domain" description="Sulfatase N-terminal" evidence="3">
    <location>
        <begin position="10"/>
        <end position="417"/>
    </location>
</feature>
<dbReference type="SUPFAM" id="SSF53649">
    <property type="entry name" value="Alkaline phosphatase-like"/>
    <property type="match status" value="1"/>
</dbReference>
<dbReference type="PANTHER" id="PTHR45953">
    <property type="entry name" value="IDURONATE 2-SULFATASE"/>
    <property type="match status" value="1"/>
</dbReference>
<reference evidence="4" key="1">
    <citation type="submission" date="2021-01" db="EMBL/GenBank/DDBJ databases">
        <title>Ramlibacter sp. strain AW1 16S ribosomal RNA gene Genome sequencing and assembly.</title>
        <authorList>
            <person name="Kang M."/>
        </authorList>
    </citation>
    <scope>NUCLEOTIDE SEQUENCE</scope>
    <source>
        <strain evidence="4">AW1</strain>
    </source>
</reference>
<name>A0A937D658_9BURK</name>
<keyword evidence="2 4" id="KW-0378">Hydrolase</keyword>
<protein>
    <submittedName>
        <fullName evidence="4">Sulfatase-like hydrolase/transferase</fullName>
    </submittedName>
</protein>
<dbReference type="GO" id="GO:0005737">
    <property type="term" value="C:cytoplasm"/>
    <property type="evidence" value="ECO:0007669"/>
    <property type="project" value="TreeGrafter"/>
</dbReference>
<organism evidence="4 5">
    <name type="scientific">Ramlibacter aurantiacus</name>
    <dbReference type="NCBI Taxonomy" id="2801330"/>
    <lineage>
        <taxon>Bacteria</taxon>
        <taxon>Pseudomonadati</taxon>
        <taxon>Pseudomonadota</taxon>
        <taxon>Betaproteobacteria</taxon>
        <taxon>Burkholderiales</taxon>
        <taxon>Comamonadaceae</taxon>
        <taxon>Ramlibacter</taxon>
    </lineage>
</organism>
<dbReference type="EMBL" id="JAEQNA010000006">
    <property type="protein sequence ID" value="MBL0422002.1"/>
    <property type="molecule type" value="Genomic_DNA"/>
</dbReference>
<evidence type="ECO:0000313" key="5">
    <source>
        <dbReference type="Proteomes" id="UP000613011"/>
    </source>
</evidence>
<dbReference type="RefSeq" id="WP_201685075.1">
    <property type="nucleotide sequence ID" value="NZ_JAEQNA010000006.1"/>
</dbReference>
<gene>
    <name evidence="4" type="ORF">JI739_16750</name>
</gene>
<evidence type="ECO:0000256" key="1">
    <source>
        <dbReference type="ARBA" id="ARBA00022723"/>
    </source>
</evidence>
<keyword evidence="5" id="KW-1185">Reference proteome</keyword>
<dbReference type="PANTHER" id="PTHR45953:SF1">
    <property type="entry name" value="IDURONATE 2-SULFATASE"/>
    <property type="match status" value="1"/>
</dbReference>
<dbReference type="Proteomes" id="UP000613011">
    <property type="component" value="Unassembled WGS sequence"/>
</dbReference>
<keyword evidence="1" id="KW-0479">Metal-binding</keyword>
<dbReference type="GO" id="GO:0008484">
    <property type="term" value="F:sulfuric ester hydrolase activity"/>
    <property type="evidence" value="ECO:0007669"/>
    <property type="project" value="TreeGrafter"/>
</dbReference>
<dbReference type="Gene3D" id="3.40.720.10">
    <property type="entry name" value="Alkaline Phosphatase, subunit A"/>
    <property type="match status" value="1"/>
</dbReference>
<evidence type="ECO:0000256" key="2">
    <source>
        <dbReference type="ARBA" id="ARBA00022801"/>
    </source>
</evidence>
<comment type="caution">
    <text evidence="4">The sequence shown here is derived from an EMBL/GenBank/DDBJ whole genome shotgun (WGS) entry which is preliminary data.</text>
</comment>
<dbReference type="InterPro" id="IPR000917">
    <property type="entry name" value="Sulfatase_N"/>
</dbReference>
<dbReference type="InterPro" id="IPR017850">
    <property type="entry name" value="Alkaline_phosphatase_core_sf"/>
</dbReference>
<accession>A0A937D658</accession>
<evidence type="ECO:0000259" key="3">
    <source>
        <dbReference type="Pfam" id="PF00884"/>
    </source>
</evidence>
<dbReference type="Pfam" id="PF00884">
    <property type="entry name" value="Sulfatase"/>
    <property type="match status" value="1"/>
</dbReference>
<sequence length="532" mass="59247">MAHSRESGRPNFVLFVTDQHKADHLGCYGDRVVSTPRIDALARDGRVFDDFHVASPICQPNRASLMTGRLPSAHGVLSNGRELSLSQRTFVDMLREAGWRTALVGKSHLQNITDAPAAWPGPGEERLPLESVRAHPGAYGQEVWRRWNDDPAFELQLPYYGFEHVQLTIGHADEQHGHWRRWLRQQLPDADRLIGPDHALPTPDLALRASRQAWRTRLPEELHPTRWIADRCCDWIAQQAAQEQPFFIQCSFPDPHHPFTPPGRFWDLVRPGDVPLPDSFAADLHDAPPPVRALRQAAAAGQARKGGHGAFAASEQEIREALALNHGSIAFIDEAVGRVVATLERLGLADDTVLVFTADHGELLGDRGLMLKGGLHYRSLTRVPFIWRDTAGRREPGRTSELAQTIDIAPSVLDRAGLAPANGMQGCSLLPLVQGQAQLAREQLLVEEEGQRRDFGLRQRPRLRTLLTRRHRLTVYADEPWGELVDLRDDPLELRNLWHAPEAQPLKGELALQLAATMARAASTSPYPSASA</sequence>
<evidence type="ECO:0000313" key="4">
    <source>
        <dbReference type="EMBL" id="MBL0422002.1"/>
    </source>
</evidence>
<proteinExistence type="predicted"/>
<dbReference type="AlphaFoldDB" id="A0A937D658"/>